<keyword evidence="8 11" id="KW-1133">Transmembrane helix</keyword>
<dbReference type="InterPro" id="IPR013083">
    <property type="entry name" value="Znf_RING/FYVE/PHD"/>
</dbReference>
<feature type="region of interest" description="Disordered" evidence="10">
    <location>
        <begin position="1"/>
        <end position="42"/>
    </location>
</feature>
<evidence type="ECO:0000256" key="4">
    <source>
        <dbReference type="ARBA" id="ARBA00022723"/>
    </source>
</evidence>
<evidence type="ECO:0000313" key="13">
    <source>
        <dbReference type="EMBL" id="JAV30636.1"/>
    </source>
</evidence>
<keyword evidence="6" id="KW-0833">Ubl conjugation pathway</keyword>
<keyword evidence="4" id="KW-0479">Metal-binding</keyword>
<feature type="transmembrane region" description="Helical" evidence="11">
    <location>
        <begin position="129"/>
        <end position="152"/>
    </location>
</feature>
<dbReference type="GO" id="GO:0008270">
    <property type="term" value="F:zinc ion binding"/>
    <property type="evidence" value="ECO:0007669"/>
    <property type="project" value="UniProtKB-KW"/>
</dbReference>
<keyword evidence="5" id="KW-0863">Zinc-finger</keyword>
<keyword evidence="3 11" id="KW-0812">Transmembrane</keyword>
<feature type="compositionally biased region" description="Polar residues" evidence="10">
    <location>
        <begin position="1"/>
        <end position="23"/>
    </location>
</feature>
<dbReference type="Gene3D" id="3.30.40.10">
    <property type="entry name" value="Zinc/RING finger domain, C3HC4 (zinc finger)"/>
    <property type="match status" value="1"/>
</dbReference>
<dbReference type="GO" id="GO:0004842">
    <property type="term" value="F:ubiquitin-protein transferase activity"/>
    <property type="evidence" value="ECO:0007669"/>
    <property type="project" value="TreeGrafter"/>
</dbReference>
<dbReference type="PANTHER" id="PTHR46065">
    <property type="entry name" value="E3 UBIQUITIN-PROTEIN LIGASE MARCH 2/3 FAMILY MEMBER"/>
    <property type="match status" value="1"/>
</dbReference>
<evidence type="ECO:0000256" key="6">
    <source>
        <dbReference type="ARBA" id="ARBA00022786"/>
    </source>
</evidence>
<comment type="subcellular location">
    <subcellularLocation>
        <location evidence="1">Membrane</location>
        <topology evidence="1">Multi-pass membrane protein</topology>
    </subcellularLocation>
</comment>
<dbReference type="InterPro" id="IPR011016">
    <property type="entry name" value="Znf_RING-CH"/>
</dbReference>
<evidence type="ECO:0000256" key="8">
    <source>
        <dbReference type="ARBA" id="ARBA00022989"/>
    </source>
</evidence>
<evidence type="ECO:0000256" key="2">
    <source>
        <dbReference type="ARBA" id="ARBA00022679"/>
    </source>
</evidence>
<name>A0A1Q3FT34_CULTA</name>
<evidence type="ECO:0000256" key="7">
    <source>
        <dbReference type="ARBA" id="ARBA00022833"/>
    </source>
</evidence>
<dbReference type="GO" id="GO:0016020">
    <property type="term" value="C:membrane"/>
    <property type="evidence" value="ECO:0007669"/>
    <property type="project" value="UniProtKB-SubCell"/>
</dbReference>
<dbReference type="PROSITE" id="PS51292">
    <property type="entry name" value="ZF_RING_CH"/>
    <property type="match status" value="1"/>
</dbReference>
<dbReference type="Pfam" id="PF12906">
    <property type="entry name" value="RINGv"/>
    <property type="match status" value="1"/>
</dbReference>
<evidence type="ECO:0000256" key="10">
    <source>
        <dbReference type="SAM" id="MobiDB-lite"/>
    </source>
</evidence>
<keyword evidence="2" id="KW-0808">Transferase</keyword>
<accession>A0A1Q3FT34</accession>
<evidence type="ECO:0000256" key="1">
    <source>
        <dbReference type="ARBA" id="ARBA00004141"/>
    </source>
</evidence>
<dbReference type="GO" id="GO:0016567">
    <property type="term" value="P:protein ubiquitination"/>
    <property type="evidence" value="ECO:0007669"/>
    <property type="project" value="TreeGrafter"/>
</dbReference>
<protein>
    <submittedName>
        <fullName evidence="13">Putative e3 ubiquitin-protein ligase march2</fullName>
    </submittedName>
</protein>
<dbReference type="SUPFAM" id="SSF57850">
    <property type="entry name" value="RING/U-box"/>
    <property type="match status" value="1"/>
</dbReference>
<reference evidence="13" key="1">
    <citation type="submission" date="2017-01" db="EMBL/GenBank/DDBJ databases">
        <title>A deep insight into the sialotranscriptome of adult male and female Cluex tarsalis mosquitoes.</title>
        <authorList>
            <person name="Ribeiro J.M."/>
            <person name="Moreira F."/>
            <person name="Bernard K.A."/>
            <person name="Calvo E."/>
        </authorList>
    </citation>
    <scope>NUCLEOTIDE SEQUENCE</scope>
    <source>
        <strain evidence="13">Kern County</strain>
        <tissue evidence="13">Salivary glands</tissue>
    </source>
</reference>
<evidence type="ECO:0000259" key="12">
    <source>
        <dbReference type="PROSITE" id="PS51292"/>
    </source>
</evidence>
<dbReference type="EMBL" id="GFDL01004409">
    <property type="protein sequence ID" value="JAV30636.1"/>
    <property type="molecule type" value="Transcribed_RNA"/>
</dbReference>
<feature type="domain" description="RING-CH-type" evidence="12">
    <location>
        <begin position="41"/>
        <end position="101"/>
    </location>
</feature>
<keyword evidence="9 11" id="KW-0472">Membrane</keyword>
<feature type="transmembrane region" description="Helical" evidence="11">
    <location>
        <begin position="164"/>
        <end position="188"/>
    </location>
</feature>
<evidence type="ECO:0000256" key="5">
    <source>
        <dbReference type="ARBA" id="ARBA00022771"/>
    </source>
</evidence>
<evidence type="ECO:0000256" key="9">
    <source>
        <dbReference type="ARBA" id="ARBA00023136"/>
    </source>
</evidence>
<dbReference type="SMART" id="SM00744">
    <property type="entry name" value="RINGv"/>
    <property type="match status" value="1"/>
</dbReference>
<proteinExistence type="predicted"/>
<dbReference type="PANTHER" id="PTHR46065:SF3">
    <property type="entry name" value="FI20425P1"/>
    <property type="match status" value="1"/>
</dbReference>
<sequence>MTQTNGQSTKNDPSSQPQKQTNITEEEVSIESTAAIPERQRSSTDSMSCRICQSATDKSRLISPCLCKGTLRYVHRECLEHWLSRSGLTHCELCLHRFQTYTTLRYGCCESLWLWYRHPSNRGLLLSDALIYVVLSFICFMLTMICVLVLRFQYERGTSLQETLASTAIVCFLLLVLIVYLTNIVVLAKDHLVPWYRWWRSSRRIRLSEITLEESGSHSHLGTVV</sequence>
<evidence type="ECO:0000256" key="11">
    <source>
        <dbReference type="SAM" id="Phobius"/>
    </source>
</evidence>
<keyword evidence="7" id="KW-0862">Zinc</keyword>
<organism evidence="13">
    <name type="scientific">Culex tarsalis</name>
    <name type="common">Encephalitis mosquito</name>
    <dbReference type="NCBI Taxonomy" id="7177"/>
    <lineage>
        <taxon>Eukaryota</taxon>
        <taxon>Metazoa</taxon>
        <taxon>Ecdysozoa</taxon>
        <taxon>Arthropoda</taxon>
        <taxon>Hexapoda</taxon>
        <taxon>Insecta</taxon>
        <taxon>Pterygota</taxon>
        <taxon>Neoptera</taxon>
        <taxon>Endopterygota</taxon>
        <taxon>Diptera</taxon>
        <taxon>Nematocera</taxon>
        <taxon>Culicoidea</taxon>
        <taxon>Culicidae</taxon>
        <taxon>Culicinae</taxon>
        <taxon>Culicini</taxon>
        <taxon>Culex</taxon>
        <taxon>Culex</taxon>
    </lineage>
</organism>
<evidence type="ECO:0000256" key="3">
    <source>
        <dbReference type="ARBA" id="ARBA00022692"/>
    </source>
</evidence>
<dbReference type="AlphaFoldDB" id="A0A1Q3FT34"/>